<evidence type="ECO:0000256" key="1">
    <source>
        <dbReference type="ARBA" id="ARBA00004571"/>
    </source>
</evidence>
<reference evidence="13 14" key="1">
    <citation type="submission" date="2023-07" db="EMBL/GenBank/DDBJ databases">
        <authorList>
            <person name="Peeters C."/>
        </authorList>
    </citation>
    <scope>NUCLEOTIDE SEQUENCE [LARGE SCALE GENOMIC DNA]</scope>
    <source>
        <strain evidence="13 14">LMG 18101</strain>
    </source>
</reference>
<comment type="subcellular location">
    <subcellularLocation>
        <location evidence="1">Cell outer membrane</location>
        <topology evidence="1">Multi-pass membrane protein</topology>
    </subcellularLocation>
</comment>
<comment type="subunit">
    <text evidence="2">Homotrimer.</text>
</comment>
<evidence type="ECO:0000256" key="7">
    <source>
        <dbReference type="ARBA" id="ARBA00023065"/>
    </source>
</evidence>
<evidence type="ECO:0000313" key="14">
    <source>
        <dbReference type="Proteomes" id="UP001189757"/>
    </source>
</evidence>
<evidence type="ECO:0000256" key="8">
    <source>
        <dbReference type="ARBA" id="ARBA00023114"/>
    </source>
</evidence>
<evidence type="ECO:0000256" key="11">
    <source>
        <dbReference type="SAM" id="SignalP"/>
    </source>
</evidence>
<evidence type="ECO:0000313" key="13">
    <source>
        <dbReference type="EMBL" id="CAJ0822506.1"/>
    </source>
</evidence>
<dbReference type="Pfam" id="PF13609">
    <property type="entry name" value="Porin_4"/>
    <property type="match status" value="1"/>
</dbReference>
<keyword evidence="14" id="KW-1185">Reference proteome</keyword>
<dbReference type="InterPro" id="IPR033900">
    <property type="entry name" value="Gram_neg_porin_domain"/>
</dbReference>
<evidence type="ECO:0000259" key="12">
    <source>
        <dbReference type="Pfam" id="PF13609"/>
    </source>
</evidence>
<dbReference type="RefSeq" id="WP_199029552.1">
    <property type="nucleotide sequence ID" value="NZ_CATZLL010000023.1"/>
</dbReference>
<dbReference type="PANTHER" id="PTHR34501:SF9">
    <property type="entry name" value="MAJOR OUTER MEMBRANE PROTEIN P.IA"/>
    <property type="match status" value="1"/>
</dbReference>
<comment type="caution">
    <text evidence="13">The sequence shown here is derived from an EMBL/GenBank/DDBJ whole genome shotgun (WGS) entry which is preliminary data.</text>
</comment>
<proteinExistence type="predicted"/>
<feature type="signal peptide" evidence="11">
    <location>
        <begin position="1"/>
        <end position="20"/>
    </location>
</feature>
<keyword evidence="8" id="KW-0626">Porin</keyword>
<keyword evidence="5" id="KW-0812">Transmembrane</keyword>
<dbReference type="Gene3D" id="2.40.160.10">
    <property type="entry name" value="Porin"/>
    <property type="match status" value="1"/>
</dbReference>
<accession>A0ABN9JS37</accession>
<evidence type="ECO:0000256" key="4">
    <source>
        <dbReference type="ARBA" id="ARBA00022452"/>
    </source>
</evidence>
<dbReference type="SUPFAM" id="SSF56935">
    <property type="entry name" value="Porins"/>
    <property type="match status" value="1"/>
</dbReference>
<evidence type="ECO:0000256" key="3">
    <source>
        <dbReference type="ARBA" id="ARBA00022448"/>
    </source>
</evidence>
<keyword evidence="4" id="KW-1134">Transmembrane beta strand</keyword>
<keyword evidence="10" id="KW-0998">Cell outer membrane</keyword>
<feature type="domain" description="Porin" evidence="12">
    <location>
        <begin position="8"/>
        <end position="344"/>
    </location>
</feature>
<dbReference type="PRINTS" id="PR00184">
    <property type="entry name" value="NEISSPPORIN"/>
</dbReference>
<protein>
    <submittedName>
        <fullName evidence="13">Outer membrane porin protein</fullName>
    </submittedName>
</protein>
<dbReference type="InterPro" id="IPR002299">
    <property type="entry name" value="Porin_Neis"/>
</dbReference>
<evidence type="ECO:0000256" key="9">
    <source>
        <dbReference type="ARBA" id="ARBA00023136"/>
    </source>
</evidence>
<keyword evidence="9" id="KW-0472">Membrane</keyword>
<keyword evidence="7" id="KW-0406">Ion transport</keyword>
<dbReference type="Proteomes" id="UP001189757">
    <property type="component" value="Unassembled WGS sequence"/>
</dbReference>
<dbReference type="CDD" id="cd00342">
    <property type="entry name" value="gram_neg_porins"/>
    <property type="match status" value="1"/>
</dbReference>
<evidence type="ECO:0000256" key="5">
    <source>
        <dbReference type="ARBA" id="ARBA00022692"/>
    </source>
</evidence>
<keyword evidence="6 11" id="KW-0732">Signal</keyword>
<sequence length="383" mass="40797">MKKHLITLAASACCASPVFAQSSVTLYGILDEGINYTNNTGGNHLFELASGYAYGSRWGIKGSEDLGGGNKAIFQLENGFNISNGAAAQGGRMFGRQAYVGVSGNEWGTVTLGRQYDSVVNYVAPLTTNGNWSGWLLAHPYDNDNTDNSFRLSQSIKYASPDFNGFQFGGAYAFSNSTNFVANRAYSVGAKYNNGGLALGAAYMQVDQPGMTDVGALATNDASFMAQRMRVFGAGVNYTLGPTTVGFVYTNSNYQNPTGNGYLGTPGDIIAPGATLGAIKYQNFEVNAKYQFTPAFFVGGQYVLTLGKYDASTASPQQKIHSVGLMADYNFSKRTDIYLQTVYQHVAGGKTGSVLDQAYIVGTAGPSSTTSQTVVRVALRHLF</sequence>
<feature type="chain" id="PRO_5046183277" evidence="11">
    <location>
        <begin position="21"/>
        <end position="383"/>
    </location>
</feature>
<dbReference type="InterPro" id="IPR023614">
    <property type="entry name" value="Porin_dom_sf"/>
</dbReference>
<organism evidence="13 14">
    <name type="scientific">Ralstonia flaminis</name>
    <dbReference type="NCBI Taxonomy" id="3058597"/>
    <lineage>
        <taxon>Bacteria</taxon>
        <taxon>Pseudomonadati</taxon>
        <taxon>Pseudomonadota</taxon>
        <taxon>Betaproteobacteria</taxon>
        <taxon>Burkholderiales</taxon>
        <taxon>Burkholderiaceae</taxon>
        <taxon>Ralstonia</taxon>
    </lineage>
</organism>
<dbReference type="PRINTS" id="PR00182">
    <property type="entry name" value="ECOLNEIPORIN"/>
</dbReference>
<evidence type="ECO:0000256" key="2">
    <source>
        <dbReference type="ARBA" id="ARBA00011233"/>
    </source>
</evidence>
<dbReference type="EMBL" id="CATZLL010000023">
    <property type="protein sequence ID" value="CAJ0822506.1"/>
    <property type="molecule type" value="Genomic_DNA"/>
</dbReference>
<evidence type="ECO:0000256" key="6">
    <source>
        <dbReference type="ARBA" id="ARBA00022729"/>
    </source>
</evidence>
<keyword evidence="3" id="KW-0813">Transport</keyword>
<name>A0ABN9JS37_9RALS</name>
<dbReference type="InterPro" id="IPR050298">
    <property type="entry name" value="Gram-neg_bact_OMP"/>
</dbReference>
<gene>
    <name evidence="13" type="ORF">LMG18101_05042</name>
</gene>
<evidence type="ECO:0000256" key="10">
    <source>
        <dbReference type="ARBA" id="ARBA00023237"/>
    </source>
</evidence>
<dbReference type="PANTHER" id="PTHR34501">
    <property type="entry name" value="PROTEIN YDDL-RELATED"/>
    <property type="match status" value="1"/>
</dbReference>
<dbReference type="InterPro" id="IPR001702">
    <property type="entry name" value="Porin_Gram-ve"/>
</dbReference>